<dbReference type="InterPro" id="IPR044861">
    <property type="entry name" value="IPNS-like_FE2OG_OXY"/>
</dbReference>
<protein>
    <submittedName>
        <fullName evidence="8">1-aminocyclopropane-1-carboxylate oxidase homolog 1-like isoform X1</fullName>
    </submittedName>
</protein>
<dbReference type="Pfam" id="PF03171">
    <property type="entry name" value="2OG-FeII_Oxy"/>
    <property type="match status" value="1"/>
</dbReference>
<dbReference type="InterPro" id="IPR026992">
    <property type="entry name" value="DIOX_N"/>
</dbReference>
<dbReference type="KEGG" id="pda:103700480"/>
<reference evidence="7" key="1">
    <citation type="journal article" date="2019" name="Nat. Commun.">
        <title>Genome-wide association mapping of date palm fruit traits.</title>
        <authorList>
            <person name="Hazzouri K.M."/>
            <person name="Gros-Balthazard M."/>
            <person name="Flowers J.M."/>
            <person name="Copetti D."/>
            <person name="Lemansour A."/>
            <person name="Lebrun M."/>
            <person name="Masmoudi K."/>
            <person name="Ferrand S."/>
            <person name="Dhar M.I."/>
            <person name="Fresquez Z.A."/>
            <person name="Rosas U."/>
            <person name="Zhang J."/>
            <person name="Talag J."/>
            <person name="Lee S."/>
            <person name="Kudrna D."/>
            <person name="Powell R.F."/>
            <person name="Leitch I.J."/>
            <person name="Krueger R.R."/>
            <person name="Wing R.A."/>
            <person name="Amiri K.M.A."/>
            <person name="Purugganan M.D."/>
        </authorList>
    </citation>
    <scope>NUCLEOTIDE SEQUENCE [LARGE SCALE GENOMIC DNA]</scope>
    <source>
        <strain evidence="7">cv. Khalas</strain>
    </source>
</reference>
<dbReference type="InterPro" id="IPR027443">
    <property type="entry name" value="IPNS-like_sf"/>
</dbReference>
<dbReference type="GO" id="GO:0046872">
    <property type="term" value="F:metal ion binding"/>
    <property type="evidence" value="ECO:0007669"/>
    <property type="project" value="UniProtKB-KW"/>
</dbReference>
<dbReference type="Gene3D" id="2.60.120.330">
    <property type="entry name" value="B-lactam Antibiotic, Isopenicillin N Synthase, Chain"/>
    <property type="match status" value="1"/>
</dbReference>
<evidence type="ECO:0000313" key="8">
    <source>
        <dbReference type="RefSeq" id="XP_038982674.1"/>
    </source>
</evidence>
<evidence type="ECO:0000256" key="3">
    <source>
        <dbReference type="ARBA" id="ARBA00023002"/>
    </source>
</evidence>
<dbReference type="GeneID" id="103700480"/>
<keyword evidence="4 5" id="KW-0408">Iron</keyword>
<dbReference type="Pfam" id="PF14226">
    <property type="entry name" value="DIOX_N"/>
    <property type="match status" value="1"/>
</dbReference>
<dbReference type="FunFam" id="2.60.120.330:FF:000005">
    <property type="entry name" value="1-aminocyclopropane-1-carboxylate oxidase homolog 1"/>
    <property type="match status" value="1"/>
</dbReference>
<evidence type="ECO:0000256" key="1">
    <source>
        <dbReference type="ARBA" id="ARBA00008056"/>
    </source>
</evidence>
<evidence type="ECO:0000256" key="5">
    <source>
        <dbReference type="RuleBase" id="RU003682"/>
    </source>
</evidence>
<dbReference type="PROSITE" id="PS51471">
    <property type="entry name" value="FE2OG_OXY"/>
    <property type="match status" value="1"/>
</dbReference>
<dbReference type="PANTHER" id="PTHR10209">
    <property type="entry name" value="OXIDOREDUCTASE, 2OG-FE II OXYGENASE FAMILY PROTEIN"/>
    <property type="match status" value="1"/>
</dbReference>
<organism evidence="7 8">
    <name type="scientific">Phoenix dactylifera</name>
    <name type="common">Date palm</name>
    <dbReference type="NCBI Taxonomy" id="42345"/>
    <lineage>
        <taxon>Eukaryota</taxon>
        <taxon>Viridiplantae</taxon>
        <taxon>Streptophyta</taxon>
        <taxon>Embryophyta</taxon>
        <taxon>Tracheophyta</taxon>
        <taxon>Spermatophyta</taxon>
        <taxon>Magnoliopsida</taxon>
        <taxon>Liliopsida</taxon>
        <taxon>Arecaceae</taxon>
        <taxon>Coryphoideae</taxon>
        <taxon>Phoeniceae</taxon>
        <taxon>Phoenix</taxon>
    </lineage>
</organism>
<keyword evidence="7" id="KW-1185">Reference proteome</keyword>
<sequence>MSIDYDRAGAMKAFDETKAGVKGLVDAGIRKIPPFFFRPPDHLDGINPSNSDGATARLQIPVIDLRGSDSDSARRKEVVAELRRASETLGFFQVVNHGVPAPVLDEMLAGVRTFNEAAAEVKREYYSRDPAKKVRFNSNFDLYQAPAANWRDSLSCAMAPEPPRPDELPLACREITFQYANHIQKVGIFLFELLSEALGLNRDHLNEMECAKGLGVVAHYYPPCPEPHLTLGISKHSDPDFLTILLQDQIGGLQVVHQNQWIDVPPLPGALIVNIGDLLQLISNDRLKSVEHRVLANKSVDPRISVACFFSTHFYPSTKLYGPIKELLSNERPMYKEVSAKEYVTYYKSKGLDGQSALNYFKI</sequence>
<evidence type="ECO:0000256" key="4">
    <source>
        <dbReference type="ARBA" id="ARBA00023004"/>
    </source>
</evidence>
<keyword evidence="3 5" id="KW-0560">Oxidoreductase</keyword>
<evidence type="ECO:0000259" key="6">
    <source>
        <dbReference type="PROSITE" id="PS51471"/>
    </source>
</evidence>
<evidence type="ECO:0000256" key="2">
    <source>
        <dbReference type="ARBA" id="ARBA00022723"/>
    </source>
</evidence>
<accession>A0A8B9AHC4</accession>
<dbReference type="InterPro" id="IPR005123">
    <property type="entry name" value="Oxoglu/Fe-dep_dioxygenase_dom"/>
</dbReference>
<dbReference type="RefSeq" id="XP_038982674.1">
    <property type="nucleotide sequence ID" value="XM_039126746.1"/>
</dbReference>
<feature type="domain" description="Fe2OG dioxygenase" evidence="6">
    <location>
        <begin position="212"/>
        <end position="313"/>
    </location>
</feature>
<gene>
    <name evidence="8" type="primary">LOC103700480</name>
</gene>
<dbReference type="PANTHER" id="PTHR10209:SF859">
    <property type="entry name" value="OS03G0690500 PROTEIN"/>
    <property type="match status" value="1"/>
</dbReference>
<dbReference type="AlphaFoldDB" id="A0A8B9AHC4"/>
<reference evidence="8" key="2">
    <citation type="submission" date="2025-08" db="UniProtKB">
        <authorList>
            <consortium name="RefSeq"/>
        </authorList>
    </citation>
    <scope>IDENTIFICATION</scope>
    <source>
        <tissue evidence="8">Young leaves</tissue>
    </source>
</reference>
<name>A0A8B9AHC4_PHODC</name>
<keyword evidence="2 5" id="KW-0479">Metal-binding</keyword>
<dbReference type="OrthoDB" id="288590at2759"/>
<proteinExistence type="inferred from homology"/>
<dbReference type="Proteomes" id="UP000228380">
    <property type="component" value="Chromosome 5"/>
</dbReference>
<comment type="similarity">
    <text evidence="1 5">Belongs to the iron/ascorbate-dependent oxidoreductase family.</text>
</comment>
<dbReference type="SUPFAM" id="SSF51197">
    <property type="entry name" value="Clavaminate synthase-like"/>
    <property type="match status" value="1"/>
</dbReference>
<evidence type="ECO:0000313" key="7">
    <source>
        <dbReference type="Proteomes" id="UP000228380"/>
    </source>
</evidence>
<dbReference type="GO" id="GO:0051213">
    <property type="term" value="F:dioxygenase activity"/>
    <property type="evidence" value="ECO:0007669"/>
    <property type="project" value="UniProtKB-ARBA"/>
</dbReference>